<keyword evidence="4" id="KW-0472">Membrane</keyword>
<dbReference type="CDD" id="cd08977">
    <property type="entry name" value="SusD"/>
    <property type="match status" value="1"/>
</dbReference>
<comment type="similarity">
    <text evidence="2">Belongs to the SusD family.</text>
</comment>
<dbReference type="InterPro" id="IPR012944">
    <property type="entry name" value="SusD_RagB_dom"/>
</dbReference>
<dbReference type="OrthoDB" id="625727at2"/>
<accession>A0A4R8DTF4</accession>
<evidence type="ECO:0000256" key="4">
    <source>
        <dbReference type="ARBA" id="ARBA00023136"/>
    </source>
</evidence>
<keyword evidence="3" id="KW-0732">Signal</keyword>
<dbReference type="InterPro" id="IPR033985">
    <property type="entry name" value="SusD-like_N"/>
</dbReference>
<evidence type="ECO:0000256" key="2">
    <source>
        <dbReference type="ARBA" id="ARBA00006275"/>
    </source>
</evidence>
<dbReference type="Gene3D" id="1.25.40.390">
    <property type="match status" value="1"/>
</dbReference>
<proteinExistence type="inferred from homology"/>
<dbReference type="Proteomes" id="UP000294498">
    <property type="component" value="Unassembled WGS sequence"/>
</dbReference>
<sequence>MKRIIIFLALLPFAACKKYLDEPLPSGTINESNAFVSDDAVSSVVTATLANLIDNGMFGGSASGNLAYTTALYTDETRYLNVNTTNMYYYYMDALTPAMVNDWTSSYSQLYAVNAALEGIQSTTANLYHKNQWLGECYFVRGVLLFYLTNLYGNVPLVTTSSYATNNVMGRTPQALVYHQITADLLQAQSLLQTTYADGYGNTTTHRVRPNRYAAAALLSKVYLYEGVWDSAEAEADTVLASSSYALAPVASAFNLNGSETIFAMNSYPGSAVNEYSLYVNGMPATVTTPTSNSVYACLDTQLVHTFETGDARLANWVRVVQGTAPVMTYYFPYKYASSTAGAQNVLLLRTGEVYLIRAEARAEQNNLSGAASDLNAVRARATLAATTATDQQGLLNAIAHERRVELFTEFGNRFFDLKRTGKIDSVMTAFAPIKGATWSAYMKLYPLPLNDLLQDPNLTQNPGYPSN</sequence>
<dbReference type="Pfam" id="PF14322">
    <property type="entry name" value="SusD-like_3"/>
    <property type="match status" value="1"/>
</dbReference>
<evidence type="ECO:0000313" key="9">
    <source>
        <dbReference type="Proteomes" id="UP000294498"/>
    </source>
</evidence>
<comment type="caution">
    <text evidence="8">The sequence shown here is derived from an EMBL/GenBank/DDBJ whole genome shotgun (WGS) entry which is preliminary data.</text>
</comment>
<dbReference type="SUPFAM" id="SSF48452">
    <property type="entry name" value="TPR-like"/>
    <property type="match status" value="1"/>
</dbReference>
<feature type="domain" description="SusD-like N-terminal" evidence="7">
    <location>
        <begin position="49"/>
        <end position="224"/>
    </location>
</feature>
<dbReference type="AlphaFoldDB" id="A0A4R8DTF4"/>
<feature type="domain" description="RagB/SusD" evidence="6">
    <location>
        <begin position="332"/>
        <end position="465"/>
    </location>
</feature>
<reference evidence="8 9" key="1">
    <citation type="submission" date="2019-03" db="EMBL/GenBank/DDBJ databases">
        <title>Genomic Encyclopedia of Type Strains, Phase IV (KMG-IV): sequencing the most valuable type-strain genomes for metagenomic binning, comparative biology and taxonomic classification.</title>
        <authorList>
            <person name="Goeker M."/>
        </authorList>
    </citation>
    <scope>NUCLEOTIDE SEQUENCE [LARGE SCALE GENOMIC DNA]</scope>
    <source>
        <strain evidence="8 9">DSM 100059</strain>
    </source>
</reference>
<protein>
    <submittedName>
        <fullName evidence="8">Putative outer membrane starch-binding protein</fullName>
    </submittedName>
</protein>
<gene>
    <name evidence="8" type="ORF">EDB95_2604</name>
</gene>
<keyword evidence="5" id="KW-0998">Cell outer membrane</keyword>
<evidence type="ECO:0000259" key="6">
    <source>
        <dbReference type="Pfam" id="PF07980"/>
    </source>
</evidence>
<evidence type="ECO:0000259" key="7">
    <source>
        <dbReference type="Pfam" id="PF14322"/>
    </source>
</evidence>
<dbReference type="Pfam" id="PF07980">
    <property type="entry name" value="SusD_RagB"/>
    <property type="match status" value="1"/>
</dbReference>
<evidence type="ECO:0000313" key="8">
    <source>
        <dbReference type="EMBL" id="TDX01564.1"/>
    </source>
</evidence>
<dbReference type="EMBL" id="SODV01000001">
    <property type="protein sequence ID" value="TDX01564.1"/>
    <property type="molecule type" value="Genomic_DNA"/>
</dbReference>
<dbReference type="RefSeq" id="WP_133994209.1">
    <property type="nucleotide sequence ID" value="NZ_SODV01000001.1"/>
</dbReference>
<organism evidence="8 9">
    <name type="scientific">Dinghuibacter silviterrae</name>
    <dbReference type="NCBI Taxonomy" id="1539049"/>
    <lineage>
        <taxon>Bacteria</taxon>
        <taxon>Pseudomonadati</taxon>
        <taxon>Bacteroidota</taxon>
        <taxon>Chitinophagia</taxon>
        <taxon>Chitinophagales</taxon>
        <taxon>Chitinophagaceae</taxon>
        <taxon>Dinghuibacter</taxon>
    </lineage>
</organism>
<evidence type="ECO:0000256" key="1">
    <source>
        <dbReference type="ARBA" id="ARBA00004442"/>
    </source>
</evidence>
<dbReference type="GO" id="GO:0009279">
    <property type="term" value="C:cell outer membrane"/>
    <property type="evidence" value="ECO:0007669"/>
    <property type="project" value="UniProtKB-SubCell"/>
</dbReference>
<keyword evidence="9" id="KW-1185">Reference proteome</keyword>
<evidence type="ECO:0000256" key="3">
    <source>
        <dbReference type="ARBA" id="ARBA00022729"/>
    </source>
</evidence>
<comment type="subcellular location">
    <subcellularLocation>
        <location evidence="1">Cell outer membrane</location>
    </subcellularLocation>
</comment>
<dbReference type="InterPro" id="IPR011990">
    <property type="entry name" value="TPR-like_helical_dom_sf"/>
</dbReference>
<name>A0A4R8DTF4_9BACT</name>
<evidence type="ECO:0000256" key="5">
    <source>
        <dbReference type="ARBA" id="ARBA00023237"/>
    </source>
</evidence>